<organism evidence="2 3">
    <name type="scientific">Neorhodopirellula pilleata</name>
    <dbReference type="NCBI Taxonomy" id="2714738"/>
    <lineage>
        <taxon>Bacteria</taxon>
        <taxon>Pseudomonadati</taxon>
        <taxon>Planctomycetota</taxon>
        <taxon>Planctomycetia</taxon>
        <taxon>Pirellulales</taxon>
        <taxon>Pirellulaceae</taxon>
        <taxon>Neorhodopirellula</taxon>
    </lineage>
</organism>
<accession>A0A5C6ADY9</accession>
<comment type="caution">
    <text evidence="2">The sequence shown here is derived from an EMBL/GenBank/DDBJ whole genome shotgun (WGS) entry which is preliminary data.</text>
</comment>
<dbReference type="EMBL" id="SJPM01000005">
    <property type="protein sequence ID" value="TWT96453.1"/>
    <property type="molecule type" value="Genomic_DNA"/>
</dbReference>
<evidence type="ECO:0000313" key="3">
    <source>
        <dbReference type="Proteomes" id="UP000316213"/>
    </source>
</evidence>
<feature type="signal peptide" evidence="1">
    <location>
        <begin position="1"/>
        <end position="18"/>
    </location>
</feature>
<evidence type="ECO:0000313" key="2">
    <source>
        <dbReference type="EMBL" id="TWT96453.1"/>
    </source>
</evidence>
<dbReference type="Proteomes" id="UP000316213">
    <property type="component" value="Unassembled WGS sequence"/>
</dbReference>
<dbReference type="AlphaFoldDB" id="A0A5C6ADY9"/>
<sequence precursor="true">MRMLTLLICLAFPATSQAELRAIGVLVTKDNQAQTRVSIFSDVQEENKANGTVKDTVPILRNAEGWGSIVKVGLVVRDVPLAEYLPLITEISKNSALELVFLEGEKPSFVHDNIRRRIEAANGHLKASDPATAKATDK</sequence>
<evidence type="ECO:0000256" key="1">
    <source>
        <dbReference type="SAM" id="SignalP"/>
    </source>
</evidence>
<reference evidence="2 3" key="1">
    <citation type="submission" date="2019-02" db="EMBL/GenBank/DDBJ databases">
        <title>Deep-cultivation of Planctomycetes and their phenomic and genomic characterization uncovers novel biology.</title>
        <authorList>
            <person name="Wiegand S."/>
            <person name="Jogler M."/>
            <person name="Boedeker C."/>
            <person name="Pinto D."/>
            <person name="Vollmers J."/>
            <person name="Rivas-Marin E."/>
            <person name="Kohn T."/>
            <person name="Peeters S.H."/>
            <person name="Heuer A."/>
            <person name="Rast P."/>
            <person name="Oberbeckmann S."/>
            <person name="Bunk B."/>
            <person name="Jeske O."/>
            <person name="Meyerdierks A."/>
            <person name="Storesund J.E."/>
            <person name="Kallscheuer N."/>
            <person name="Luecker S."/>
            <person name="Lage O.M."/>
            <person name="Pohl T."/>
            <person name="Merkel B.J."/>
            <person name="Hornburger P."/>
            <person name="Mueller R.-W."/>
            <person name="Bruemmer F."/>
            <person name="Labrenz M."/>
            <person name="Spormann A.M."/>
            <person name="Op Den Camp H."/>
            <person name="Overmann J."/>
            <person name="Amann R."/>
            <person name="Jetten M.S.M."/>
            <person name="Mascher T."/>
            <person name="Medema M.H."/>
            <person name="Devos D.P."/>
            <person name="Kaster A.-K."/>
            <person name="Ovreas L."/>
            <person name="Rohde M."/>
            <person name="Galperin M.Y."/>
            <person name="Jogler C."/>
        </authorList>
    </citation>
    <scope>NUCLEOTIDE SEQUENCE [LARGE SCALE GENOMIC DNA]</scope>
    <source>
        <strain evidence="2 3">Pla100</strain>
    </source>
</reference>
<feature type="chain" id="PRO_5022926830" evidence="1">
    <location>
        <begin position="19"/>
        <end position="138"/>
    </location>
</feature>
<keyword evidence="3" id="KW-1185">Reference proteome</keyword>
<gene>
    <name evidence="2" type="ORF">Pla100_29330</name>
</gene>
<dbReference type="RefSeq" id="WP_146578366.1">
    <property type="nucleotide sequence ID" value="NZ_SJPM01000005.1"/>
</dbReference>
<proteinExistence type="predicted"/>
<keyword evidence="1" id="KW-0732">Signal</keyword>
<protein>
    <submittedName>
        <fullName evidence="2">Uncharacterized protein</fullName>
    </submittedName>
</protein>
<name>A0A5C6ADY9_9BACT</name>